<gene>
    <name evidence="2" type="ORF">H072_10307</name>
</gene>
<accession>S7ZZK7</accession>
<proteinExistence type="predicted"/>
<dbReference type="CDD" id="cd09917">
    <property type="entry name" value="F-box_SF"/>
    <property type="match status" value="1"/>
</dbReference>
<dbReference type="PROSITE" id="PS50181">
    <property type="entry name" value="FBOX"/>
    <property type="match status" value="1"/>
</dbReference>
<comment type="caution">
    <text evidence="2">The sequence shown here is derived from an EMBL/GenBank/DDBJ whole genome shotgun (WGS) entry which is preliminary data.</text>
</comment>
<sequence length="307" mass="35150">MATLLTVPRELQIEILSYLSFEDHVCVTQTCRVLANILLFDNVFKKTRYTFHPETGDRYHRLLDCGGPADTTFGGVFCSARAGVIERYLWVRDHDKLKEDAFDRGYMESSSFRVADTIVEYADEVDGEEETDEGILVLRHACNHFFRFRVADITTSKFLDEPFHWPGPKSPPLSTPTRTRIHFFVSEQSMDVEGFDEKWTIEMEGPGTKSVRQLTTELLATVQSKAEEIGVPTTELSENIVGFQRATKQEDSEQWLLGVLQHGYSPLTRRFYWEPTKEGSIFNVWRSKDSKMRRMAAQASPNPLSAS</sequence>
<dbReference type="OMA" id="MITERIC"/>
<feature type="domain" description="F-box" evidence="1">
    <location>
        <begin position="1"/>
        <end position="47"/>
    </location>
</feature>
<dbReference type="AlphaFoldDB" id="S7ZZK7"/>
<dbReference type="SUPFAM" id="SSF81383">
    <property type="entry name" value="F-box domain"/>
    <property type="match status" value="1"/>
</dbReference>
<protein>
    <recommendedName>
        <fullName evidence="1">F-box domain-containing protein</fullName>
    </recommendedName>
</protein>
<evidence type="ECO:0000313" key="3">
    <source>
        <dbReference type="Proteomes" id="UP000015100"/>
    </source>
</evidence>
<reference evidence="3" key="2">
    <citation type="submission" date="2013-04" db="EMBL/GenBank/DDBJ databases">
        <title>Genomic mechanisms accounting for the adaptation to parasitism in nematode-trapping fungi.</title>
        <authorList>
            <person name="Ahren D.G."/>
        </authorList>
    </citation>
    <scope>NUCLEOTIDE SEQUENCE [LARGE SCALE GENOMIC DNA]</scope>
    <source>
        <strain evidence="3">CBS 200.50</strain>
    </source>
</reference>
<dbReference type="OrthoDB" id="10555015at2759"/>
<evidence type="ECO:0000313" key="2">
    <source>
        <dbReference type="EMBL" id="EPS36200.1"/>
    </source>
</evidence>
<organism evidence="2 3">
    <name type="scientific">Dactylellina haptotyla (strain CBS 200.50)</name>
    <name type="common">Nematode-trapping fungus</name>
    <name type="synonym">Monacrosporium haptotylum</name>
    <dbReference type="NCBI Taxonomy" id="1284197"/>
    <lineage>
        <taxon>Eukaryota</taxon>
        <taxon>Fungi</taxon>
        <taxon>Dikarya</taxon>
        <taxon>Ascomycota</taxon>
        <taxon>Pezizomycotina</taxon>
        <taxon>Orbiliomycetes</taxon>
        <taxon>Orbiliales</taxon>
        <taxon>Orbiliaceae</taxon>
        <taxon>Dactylellina</taxon>
    </lineage>
</organism>
<dbReference type="EMBL" id="AQGS01000958">
    <property type="protein sequence ID" value="EPS36200.1"/>
    <property type="molecule type" value="Genomic_DNA"/>
</dbReference>
<dbReference type="HOGENOM" id="CLU_906199_0_0_1"/>
<dbReference type="Proteomes" id="UP000015100">
    <property type="component" value="Unassembled WGS sequence"/>
</dbReference>
<reference evidence="2 3" key="1">
    <citation type="journal article" date="2013" name="PLoS Genet.">
        <title>Genomic mechanisms accounting for the adaptation to parasitism in nematode-trapping fungi.</title>
        <authorList>
            <person name="Meerupati T."/>
            <person name="Andersson K.M."/>
            <person name="Friman E."/>
            <person name="Kumar D."/>
            <person name="Tunlid A."/>
            <person name="Ahren D."/>
        </authorList>
    </citation>
    <scope>NUCLEOTIDE SEQUENCE [LARGE SCALE GENOMIC DNA]</scope>
    <source>
        <strain evidence="2 3">CBS 200.50</strain>
    </source>
</reference>
<keyword evidence="3" id="KW-1185">Reference proteome</keyword>
<evidence type="ECO:0000259" key="1">
    <source>
        <dbReference type="PROSITE" id="PS50181"/>
    </source>
</evidence>
<name>S7ZZK7_DACHA</name>
<dbReference type="InterPro" id="IPR001810">
    <property type="entry name" value="F-box_dom"/>
</dbReference>
<dbReference type="InterPro" id="IPR036047">
    <property type="entry name" value="F-box-like_dom_sf"/>
</dbReference>